<feature type="compositionally biased region" description="Polar residues" evidence="1">
    <location>
        <begin position="32"/>
        <end position="42"/>
    </location>
</feature>
<reference evidence="2 3" key="1">
    <citation type="submission" date="2021-06" db="EMBL/GenBank/DDBJ databases">
        <authorList>
            <person name="Kallberg Y."/>
            <person name="Tangrot J."/>
            <person name="Rosling A."/>
        </authorList>
    </citation>
    <scope>NUCLEOTIDE SEQUENCE [LARGE SCALE GENOMIC DNA]</scope>
    <source>
        <strain evidence="2 3">120-4 pot B 10/14</strain>
    </source>
</reference>
<proteinExistence type="predicted"/>
<feature type="non-terminal residue" evidence="2">
    <location>
        <position position="1"/>
    </location>
</feature>
<dbReference type="Proteomes" id="UP000789901">
    <property type="component" value="Unassembled WGS sequence"/>
</dbReference>
<protein>
    <submittedName>
        <fullName evidence="2">10616_t:CDS:1</fullName>
    </submittedName>
</protein>
<comment type="caution">
    <text evidence="2">The sequence shown here is derived from an EMBL/GenBank/DDBJ whole genome shotgun (WGS) entry which is preliminary data.</text>
</comment>
<evidence type="ECO:0000313" key="3">
    <source>
        <dbReference type="Proteomes" id="UP000789901"/>
    </source>
</evidence>
<sequence>DNNTSSNESLSGDNIDTDFNSITEHFNETSDSDYSNKNSAKTKLQKTLV</sequence>
<name>A0ABN7X0X2_GIGMA</name>
<evidence type="ECO:0000256" key="1">
    <source>
        <dbReference type="SAM" id="MobiDB-lite"/>
    </source>
</evidence>
<dbReference type="EMBL" id="CAJVQB010079309">
    <property type="protein sequence ID" value="CAG8845373.1"/>
    <property type="molecule type" value="Genomic_DNA"/>
</dbReference>
<accession>A0ABN7X0X2</accession>
<keyword evidence="3" id="KW-1185">Reference proteome</keyword>
<feature type="non-terminal residue" evidence="2">
    <location>
        <position position="49"/>
    </location>
</feature>
<gene>
    <name evidence="2" type="ORF">GMARGA_LOCUS37599</name>
</gene>
<feature type="region of interest" description="Disordered" evidence="1">
    <location>
        <begin position="1"/>
        <end position="49"/>
    </location>
</feature>
<organism evidence="2 3">
    <name type="scientific">Gigaspora margarita</name>
    <dbReference type="NCBI Taxonomy" id="4874"/>
    <lineage>
        <taxon>Eukaryota</taxon>
        <taxon>Fungi</taxon>
        <taxon>Fungi incertae sedis</taxon>
        <taxon>Mucoromycota</taxon>
        <taxon>Glomeromycotina</taxon>
        <taxon>Glomeromycetes</taxon>
        <taxon>Diversisporales</taxon>
        <taxon>Gigasporaceae</taxon>
        <taxon>Gigaspora</taxon>
    </lineage>
</organism>
<feature type="compositionally biased region" description="Polar residues" evidence="1">
    <location>
        <begin position="1"/>
        <end position="24"/>
    </location>
</feature>
<evidence type="ECO:0000313" key="2">
    <source>
        <dbReference type="EMBL" id="CAG8845373.1"/>
    </source>
</evidence>